<dbReference type="GO" id="GO:0034457">
    <property type="term" value="C:Mpp10 complex"/>
    <property type="evidence" value="ECO:0007669"/>
    <property type="project" value="TreeGrafter"/>
</dbReference>
<dbReference type="EMBL" id="BLLF01000589">
    <property type="protein sequence ID" value="GFH13238.1"/>
    <property type="molecule type" value="Genomic_DNA"/>
</dbReference>
<keyword evidence="3" id="KW-1185">Reference proteome</keyword>
<dbReference type="Proteomes" id="UP000485058">
    <property type="component" value="Unassembled WGS sequence"/>
</dbReference>
<dbReference type="GO" id="GO:0006364">
    <property type="term" value="P:rRNA processing"/>
    <property type="evidence" value="ECO:0007669"/>
    <property type="project" value="InterPro"/>
</dbReference>
<gene>
    <name evidence="2" type="ORF">HaLaN_09079</name>
</gene>
<reference evidence="2 3" key="1">
    <citation type="submission" date="2020-02" db="EMBL/GenBank/DDBJ databases">
        <title>Draft genome sequence of Haematococcus lacustris strain NIES-144.</title>
        <authorList>
            <person name="Morimoto D."/>
            <person name="Nakagawa S."/>
            <person name="Yoshida T."/>
            <person name="Sawayama S."/>
        </authorList>
    </citation>
    <scope>NUCLEOTIDE SEQUENCE [LARGE SCALE GENOMIC DNA]</scope>
    <source>
        <strain evidence="2 3">NIES-144</strain>
    </source>
</reference>
<dbReference type="SUPFAM" id="SSF52954">
    <property type="entry name" value="Class II aaRS ABD-related"/>
    <property type="match status" value="1"/>
</dbReference>
<organism evidence="2 3">
    <name type="scientific">Haematococcus lacustris</name>
    <name type="common">Green alga</name>
    <name type="synonym">Haematococcus pluvialis</name>
    <dbReference type="NCBI Taxonomy" id="44745"/>
    <lineage>
        <taxon>Eukaryota</taxon>
        <taxon>Viridiplantae</taxon>
        <taxon>Chlorophyta</taxon>
        <taxon>core chlorophytes</taxon>
        <taxon>Chlorophyceae</taxon>
        <taxon>CS clade</taxon>
        <taxon>Chlamydomonadales</taxon>
        <taxon>Haematococcaceae</taxon>
        <taxon>Haematococcus</taxon>
    </lineage>
</organism>
<sequence>MVLAELVDSCRSHDFTDIVILHEHRGEPDGLVVCHLPYGPTAYFGLHNTVLRHDIGKKSE</sequence>
<proteinExistence type="predicted"/>
<dbReference type="GO" id="GO:0030515">
    <property type="term" value="F:snoRNA binding"/>
    <property type="evidence" value="ECO:0007669"/>
    <property type="project" value="TreeGrafter"/>
</dbReference>
<name>A0A699Z115_HAELA</name>
<protein>
    <submittedName>
        <fullName evidence="2">Brix domain-containing protein</fullName>
    </submittedName>
</protein>
<dbReference type="PANTHER" id="PTHR22734:SF2">
    <property type="entry name" value="U3 SMALL NUCLEOLAR RIBONUCLEOPROTEIN PROTEIN IMP4"/>
    <property type="match status" value="1"/>
</dbReference>
<dbReference type="InterPro" id="IPR007109">
    <property type="entry name" value="Brix"/>
</dbReference>
<evidence type="ECO:0000313" key="2">
    <source>
        <dbReference type="EMBL" id="GFH13238.1"/>
    </source>
</evidence>
<dbReference type="InterPro" id="IPR044281">
    <property type="entry name" value="IMP4/RPF1"/>
</dbReference>
<dbReference type="GO" id="GO:0042134">
    <property type="term" value="F:rRNA primary transcript binding"/>
    <property type="evidence" value="ECO:0007669"/>
    <property type="project" value="InterPro"/>
</dbReference>
<dbReference type="PANTHER" id="PTHR22734">
    <property type="entry name" value="U3 SMALL NUCLEOLAR RIBONUCLEOPROTEIN PROTEIN IMP4"/>
    <property type="match status" value="1"/>
</dbReference>
<comment type="caution">
    <text evidence="2">The sequence shown here is derived from an EMBL/GenBank/DDBJ whole genome shotgun (WGS) entry which is preliminary data.</text>
</comment>
<evidence type="ECO:0000313" key="3">
    <source>
        <dbReference type="Proteomes" id="UP000485058"/>
    </source>
</evidence>
<dbReference type="AlphaFoldDB" id="A0A699Z115"/>
<accession>A0A699Z115</accession>
<dbReference type="GO" id="GO:0032040">
    <property type="term" value="C:small-subunit processome"/>
    <property type="evidence" value="ECO:0007669"/>
    <property type="project" value="TreeGrafter"/>
</dbReference>
<feature type="non-terminal residue" evidence="2">
    <location>
        <position position="1"/>
    </location>
</feature>
<dbReference type="PROSITE" id="PS50833">
    <property type="entry name" value="BRIX"/>
    <property type="match status" value="1"/>
</dbReference>
<feature type="non-terminal residue" evidence="2">
    <location>
        <position position="60"/>
    </location>
</feature>
<evidence type="ECO:0000259" key="1">
    <source>
        <dbReference type="PROSITE" id="PS50833"/>
    </source>
</evidence>
<dbReference type="Gene3D" id="3.40.50.10480">
    <property type="entry name" value="Probable brix-domain ribosomal biogenesis protein"/>
    <property type="match status" value="1"/>
</dbReference>
<feature type="domain" description="Brix" evidence="1">
    <location>
        <begin position="1"/>
        <end position="60"/>
    </location>
</feature>